<dbReference type="SUPFAM" id="SSF53590">
    <property type="entry name" value="Nucleoside hydrolase"/>
    <property type="match status" value="1"/>
</dbReference>
<dbReference type="EMBL" id="JACJVP010000055">
    <property type="protein sequence ID" value="MBB6674760.1"/>
    <property type="molecule type" value="Genomic_DNA"/>
</dbReference>
<dbReference type="Proteomes" id="UP000547209">
    <property type="component" value="Unassembled WGS sequence"/>
</dbReference>
<dbReference type="RefSeq" id="WP_185672623.1">
    <property type="nucleotide sequence ID" value="NZ_JACJVP010000055.1"/>
</dbReference>
<evidence type="ECO:0000259" key="3">
    <source>
        <dbReference type="Pfam" id="PF01156"/>
    </source>
</evidence>
<keyword evidence="5" id="KW-1185">Reference proteome</keyword>
<dbReference type="InterPro" id="IPR036452">
    <property type="entry name" value="Ribo_hydro-like"/>
</dbReference>
<dbReference type="Pfam" id="PF01156">
    <property type="entry name" value="IU_nuc_hydro"/>
    <property type="match status" value="1"/>
</dbReference>
<dbReference type="InterPro" id="IPR023186">
    <property type="entry name" value="IUNH"/>
</dbReference>
<dbReference type="GO" id="GO:0005829">
    <property type="term" value="C:cytosol"/>
    <property type="evidence" value="ECO:0007669"/>
    <property type="project" value="TreeGrafter"/>
</dbReference>
<keyword evidence="2" id="KW-0326">Glycosidase</keyword>
<name>A0A7X0RYP1_9BACL</name>
<dbReference type="PANTHER" id="PTHR12304">
    <property type="entry name" value="INOSINE-URIDINE PREFERRING NUCLEOSIDE HYDROLASE"/>
    <property type="match status" value="1"/>
</dbReference>
<evidence type="ECO:0000256" key="2">
    <source>
        <dbReference type="ARBA" id="ARBA00023295"/>
    </source>
</evidence>
<reference evidence="4 5" key="1">
    <citation type="submission" date="2020-08" db="EMBL/GenBank/DDBJ databases">
        <title>Cohnella phylogeny.</title>
        <authorList>
            <person name="Dunlap C."/>
        </authorList>
    </citation>
    <scope>NUCLEOTIDE SEQUENCE [LARGE SCALE GENOMIC DNA]</scope>
    <source>
        <strain evidence="4 5">DSM 28246</strain>
    </source>
</reference>
<dbReference type="Gene3D" id="3.90.245.10">
    <property type="entry name" value="Ribonucleoside hydrolase-like"/>
    <property type="match status" value="1"/>
</dbReference>
<dbReference type="PANTHER" id="PTHR12304:SF4">
    <property type="entry name" value="URIDINE NUCLEOSIDASE"/>
    <property type="match status" value="1"/>
</dbReference>
<dbReference type="AlphaFoldDB" id="A0A7X0RYP1"/>
<organism evidence="4 5">
    <name type="scientific">Cohnella nanjingensis</name>
    <dbReference type="NCBI Taxonomy" id="1387779"/>
    <lineage>
        <taxon>Bacteria</taxon>
        <taxon>Bacillati</taxon>
        <taxon>Bacillota</taxon>
        <taxon>Bacilli</taxon>
        <taxon>Bacillales</taxon>
        <taxon>Paenibacillaceae</taxon>
        <taxon>Cohnella</taxon>
    </lineage>
</organism>
<accession>A0A7X0RYP1</accession>
<protein>
    <submittedName>
        <fullName evidence="4">Nucleoside hydrolase</fullName>
    </submittedName>
</protein>
<feature type="domain" description="Inosine/uridine-preferring nucleoside hydrolase" evidence="3">
    <location>
        <begin position="27"/>
        <end position="259"/>
    </location>
</feature>
<sequence>MTISYPKLTPETLQTRLAHPKGTVRMVLDTDTFNEIDDQFAVVYAMRSPERVRVEAFYAAPFHNELSDGPKDGMEKSYRELEKIAGLLPEMADVPRFRGSETYLPEAQSPVDSEAARDLVSRAMASREDDPLHVVAIGAITNVASAILMEPGIIRRIVVVWLGGHALHWPDTREFNMHQDRHAARVLLDSGVPLVLIPCMGVASHLATTLSEIREYVKLQGAVGSYLYDTFEQCSPDHFAYSRVIWDISTIAYLVNEDWTPSELVPSPILAEDGRWGPPNPDRHPIRCVRYVHRDGVFRDLFGKLGEPSR</sequence>
<dbReference type="GO" id="GO:0006152">
    <property type="term" value="P:purine nucleoside catabolic process"/>
    <property type="evidence" value="ECO:0007669"/>
    <property type="project" value="TreeGrafter"/>
</dbReference>
<evidence type="ECO:0000256" key="1">
    <source>
        <dbReference type="ARBA" id="ARBA00022801"/>
    </source>
</evidence>
<proteinExistence type="predicted"/>
<dbReference type="InterPro" id="IPR001910">
    <property type="entry name" value="Inosine/uridine_hydrolase_dom"/>
</dbReference>
<gene>
    <name evidence="4" type="ORF">H7C19_29180</name>
</gene>
<dbReference type="GO" id="GO:0008477">
    <property type="term" value="F:purine nucleosidase activity"/>
    <property type="evidence" value="ECO:0007669"/>
    <property type="project" value="TreeGrafter"/>
</dbReference>
<comment type="caution">
    <text evidence="4">The sequence shown here is derived from an EMBL/GenBank/DDBJ whole genome shotgun (WGS) entry which is preliminary data.</text>
</comment>
<evidence type="ECO:0000313" key="4">
    <source>
        <dbReference type="EMBL" id="MBB6674760.1"/>
    </source>
</evidence>
<evidence type="ECO:0000313" key="5">
    <source>
        <dbReference type="Proteomes" id="UP000547209"/>
    </source>
</evidence>
<keyword evidence="1 4" id="KW-0378">Hydrolase</keyword>